<comment type="caution">
    <text evidence="2">The sequence shown here is derived from an EMBL/GenBank/DDBJ whole genome shotgun (WGS) entry which is preliminary data.</text>
</comment>
<feature type="transmembrane region" description="Helical" evidence="1">
    <location>
        <begin position="12"/>
        <end position="29"/>
    </location>
</feature>
<protein>
    <submittedName>
        <fullName evidence="2">Uncharacterized protein</fullName>
    </submittedName>
</protein>
<dbReference type="OrthoDB" id="6388059at2"/>
<evidence type="ECO:0000313" key="2">
    <source>
        <dbReference type="EMBL" id="EWH08128.1"/>
    </source>
</evidence>
<proteinExistence type="predicted"/>
<keyword evidence="3" id="KW-1185">Reference proteome</keyword>
<feature type="transmembrane region" description="Helical" evidence="1">
    <location>
        <begin position="41"/>
        <end position="61"/>
    </location>
</feature>
<dbReference type="AlphaFoldDB" id="W7QJ26"/>
<accession>W7QJ26</accession>
<keyword evidence="1" id="KW-0472">Membrane</keyword>
<dbReference type="EMBL" id="ARZY01000067">
    <property type="protein sequence ID" value="EWH08128.1"/>
    <property type="molecule type" value="Genomic_DNA"/>
</dbReference>
<dbReference type="Proteomes" id="UP000019276">
    <property type="component" value="Unassembled WGS sequence"/>
</dbReference>
<evidence type="ECO:0000313" key="3">
    <source>
        <dbReference type="Proteomes" id="UP000019276"/>
    </source>
</evidence>
<keyword evidence="1" id="KW-1133">Transmembrane helix</keyword>
<organism evidence="2 3">
    <name type="scientific">Catenovulum agarivorans DS-2</name>
    <dbReference type="NCBI Taxonomy" id="1328313"/>
    <lineage>
        <taxon>Bacteria</taxon>
        <taxon>Pseudomonadati</taxon>
        <taxon>Pseudomonadota</taxon>
        <taxon>Gammaproteobacteria</taxon>
        <taxon>Alteromonadales</taxon>
        <taxon>Alteromonadaceae</taxon>
        <taxon>Catenovulum</taxon>
    </lineage>
</organism>
<dbReference type="RefSeq" id="WP_035016658.1">
    <property type="nucleotide sequence ID" value="NZ_ARZY01000067.1"/>
</dbReference>
<reference evidence="2 3" key="1">
    <citation type="journal article" date="2014" name="Genome Announc.">
        <title>Draft Genome Sequence of the Agar-Degrading Bacterium Catenovulum sp. Strain DS-2, Isolated from Intestines of Haliotis diversicolor.</title>
        <authorList>
            <person name="Shan D."/>
            <person name="Li X."/>
            <person name="Gu Z."/>
            <person name="Wei G."/>
            <person name="Gao Z."/>
            <person name="Shao Z."/>
        </authorList>
    </citation>
    <scope>NUCLEOTIDE SEQUENCE [LARGE SCALE GENOMIC DNA]</scope>
    <source>
        <strain evidence="2 3">DS-2</strain>
    </source>
</reference>
<dbReference type="eggNOG" id="ENOG5034C67">
    <property type="taxonomic scope" value="Bacteria"/>
</dbReference>
<evidence type="ECO:0000256" key="1">
    <source>
        <dbReference type="SAM" id="Phobius"/>
    </source>
</evidence>
<dbReference type="STRING" id="1328313.DS2_18960"/>
<keyword evidence="1" id="KW-0812">Transmembrane</keyword>
<name>W7QJ26_9ALTE</name>
<sequence length="62" mass="7103">MENLLSALEVNAMLLALAMFITFVVLAAIERKEDRDQLVMARIEYAFFGISSFVAFLVFWLI</sequence>
<gene>
    <name evidence="2" type="ORF">DS2_18960</name>
</gene>